<evidence type="ECO:0000313" key="3">
    <source>
        <dbReference type="Proteomes" id="UP001178508"/>
    </source>
</evidence>
<feature type="compositionally biased region" description="Basic and acidic residues" evidence="1">
    <location>
        <begin position="26"/>
        <end position="39"/>
    </location>
</feature>
<organism evidence="2 3">
    <name type="scientific">Xyrichtys novacula</name>
    <name type="common">Pearly razorfish</name>
    <name type="synonym">Hemipteronotus novacula</name>
    <dbReference type="NCBI Taxonomy" id="13765"/>
    <lineage>
        <taxon>Eukaryota</taxon>
        <taxon>Metazoa</taxon>
        <taxon>Chordata</taxon>
        <taxon>Craniata</taxon>
        <taxon>Vertebrata</taxon>
        <taxon>Euteleostomi</taxon>
        <taxon>Actinopterygii</taxon>
        <taxon>Neopterygii</taxon>
        <taxon>Teleostei</taxon>
        <taxon>Neoteleostei</taxon>
        <taxon>Acanthomorphata</taxon>
        <taxon>Eupercaria</taxon>
        <taxon>Labriformes</taxon>
        <taxon>Labridae</taxon>
        <taxon>Xyrichtys</taxon>
    </lineage>
</organism>
<reference evidence="2" key="1">
    <citation type="submission" date="2023-08" db="EMBL/GenBank/DDBJ databases">
        <authorList>
            <person name="Alioto T."/>
            <person name="Alioto T."/>
            <person name="Gomez Garrido J."/>
        </authorList>
    </citation>
    <scope>NUCLEOTIDE SEQUENCE</scope>
</reference>
<feature type="region of interest" description="Disordered" evidence="1">
    <location>
        <begin position="24"/>
        <end position="105"/>
    </location>
</feature>
<name>A0AAV1GW48_XYRNO</name>
<feature type="compositionally biased region" description="Basic and acidic residues" evidence="1">
    <location>
        <begin position="86"/>
        <end position="96"/>
    </location>
</feature>
<sequence length="141" mass="15783">MHLLGALGTLKSIRVLATSLNLQHTESADRSSKPEHESHVVWGPDKARGQGSDMHGGGRRRGLKTEREDGFEKASRVKRARSTKKKEREREREVCRRVLQPTGRPSTRGSLFLACLSVLGACSKRTRALLDERKIELNTRG</sequence>
<dbReference type="EMBL" id="OY660880">
    <property type="protein sequence ID" value="CAJ1077269.1"/>
    <property type="molecule type" value="Genomic_DNA"/>
</dbReference>
<gene>
    <name evidence="2" type="ORF">XNOV1_A009279</name>
</gene>
<proteinExistence type="predicted"/>
<protein>
    <submittedName>
        <fullName evidence="2">Uncharacterized protein</fullName>
    </submittedName>
</protein>
<dbReference type="AlphaFoldDB" id="A0AAV1GW48"/>
<feature type="compositionally biased region" description="Basic residues" evidence="1">
    <location>
        <begin position="76"/>
        <end position="85"/>
    </location>
</feature>
<feature type="compositionally biased region" description="Basic and acidic residues" evidence="1">
    <location>
        <begin position="63"/>
        <end position="75"/>
    </location>
</feature>
<evidence type="ECO:0000313" key="2">
    <source>
        <dbReference type="EMBL" id="CAJ1077269.1"/>
    </source>
</evidence>
<keyword evidence="3" id="KW-1185">Reference proteome</keyword>
<dbReference type="Proteomes" id="UP001178508">
    <property type="component" value="Chromosome 17"/>
</dbReference>
<evidence type="ECO:0000256" key="1">
    <source>
        <dbReference type="SAM" id="MobiDB-lite"/>
    </source>
</evidence>
<accession>A0AAV1GW48</accession>